<reference evidence="15 16" key="1">
    <citation type="submission" date="2016-07" db="EMBL/GenBank/DDBJ databases">
        <title>Pervasive Adenine N6-methylation of Active Genes in Fungi.</title>
        <authorList>
            <consortium name="DOE Joint Genome Institute"/>
            <person name="Mondo S.J."/>
            <person name="Dannebaum R.O."/>
            <person name="Kuo R.C."/>
            <person name="Labutti K."/>
            <person name="Haridas S."/>
            <person name="Kuo A."/>
            <person name="Salamov A."/>
            <person name="Ahrendt S.R."/>
            <person name="Lipzen A."/>
            <person name="Sullivan W."/>
            <person name="Andreopoulos W.B."/>
            <person name="Clum A."/>
            <person name="Lindquist E."/>
            <person name="Daum C."/>
            <person name="Ramamoorthy G.K."/>
            <person name="Gryganskyi A."/>
            <person name="Culley D."/>
            <person name="Magnuson J.K."/>
            <person name="James T.Y."/>
            <person name="O'Malley M.A."/>
            <person name="Stajich J.E."/>
            <person name="Spatafora J.W."/>
            <person name="Visel A."/>
            <person name="Grigoriev I.V."/>
        </authorList>
    </citation>
    <scope>NUCLEOTIDE SEQUENCE [LARGE SCALE GENOMIC DNA]</scope>
    <source>
        <strain evidence="15 16">NRRL 3116</strain>
    </source>
</reference>
<feature type="transmembrane region" description="Helical" evidence="12">
    <location>
        <begin position="477"/>
        <end position="498"/>
    </location>
</feature>
<keyword evidence="3" id="KW-0813">Transport</keyword>
<evidence type="ECO:0000313" key="15">
    <source>
        <dbReference type="EMBL" id="ORZ05502.1"/>
    </source>
</evidence>
<dbReference type="FunFam" id="1.20.1560.10:FF:000020">
    <property type="entry name" value="ABC metal ion transporter"/>
    <property type="match status" value="1"/>
</dbReference>
<keyword evidence="5 12" id="KW-0812">Transmembrane</keyword>
<dbReference type="InterPro" id="IPR050173">
    <property type="entry name" value="ABC_transporter_C-like"/>
</dbReference>
<dbReference type="CDD" id="cd03244">
    <property type="entry name" value="ABCC_MRP_domain2"/>
    <property type="match status" value="1"/>
</dbReference>
<dbReference type="EMBL" id="MCFF01000050">
    <property type="protein sequence ID" value="ORZ05502.1"/>
    <property type="molecule type" value="Genomic_DNA"/>
</dbReference>
<organism evidence="15 16">
    <name type="scientific">Lobosporangium transversale</name>
    <dbReference type="NCBI Taxonomy" id="64571"/>
    <lineage>
        <taxon>Eukaryota</taxon>
        <taxon>Fungi</taxon>
        <taxon>Fungi incertae sedis</taxon>
        <taxon>Mucoromycota</taxon>
        <taxon>Mortierellomycotina</taxon>
        <taxon>Mortierellomycetes</taxon>
        <taxon>Mortierellales</taxon>
        <taxon>Mortierellaceae</taxon>
        <taxon>Lobosporangium</taxon>
    </lineage>
</organism>
<dbReference type="SUPFAM" id="SSF90123">
    <property type="entry name" value="ABC transporter transmembrane region"/>
    <property type="match status" value="2"/>
</dbReference>
<dbReference type="GO" id="GO:0005524">
    <property type="term" value="F:ATP binding"/>
    <property type="evidence" value="ECO:0007669"/>
    <property type="project" value="UniProtKB-KW"/>
</dbReference>
<dbReference type="Pfam" id="PF00005">
    <property type="entry name" value="ABC_tran"/>
    <property type="match status" value="2"/>
</dbReference>
<dbReference type="CDD" id="cd18603">
    <property type="entry name" value="ABC_6TM_MRP1_2_3_6_D2_like"/>
    <property type="match status" value="1"/>
</dbReference>
<dbReference type="SMART" id="SM00382">
    <property type="entry name" value="AAA"/>
    <property type="match status" value="2"/>
</dbReference>
<dbReference type="InterPro" id="IPR027417">
    <property type="entry name" value="P-loop_NTPase"/>
</dbReference>
<dbReference type="InterPro" id="IPR003439">
    <property type="entry name" value="ABC_transporter-like_ATP-bd"/>
</dbReference>
<dbReference type="PROSITE" id="PS50893">
    <property type="entry name" value="ABC_TRANSPORTER_2"/>
    <property type="match status" value="2"/>
</dbReference>
<dbReference type="FunFam" id="3.40.50.300:FF:000074">
    <property type="entry name" value="Multidrug resistance-associated protein 5 isoform 1"/>
    <property type="match status" value="1"/>
</dbReference>
<dbReference type="InterPro" id="IPR056227">
    <property type="entry name" value="TMD0_ABC"/>
</dbReference>
<dbReference type="SUPFAM" id="SSF52540">
    <property type="entry name" value="P-loop containing nucleoside triphosphate hydrolases"/>
    <property type="match status" value="2"/>
</dbReference>
<accession>A0A1Y2GAC5</accession>
<dbReference type="InParanoid" id="A0A1Y2GAC5"/>
<feature type="transmembrane region" description="Helical" evidence="12">
    <location>
        <begin position="157"/>
        <end position="176"/>
    </location>
</feature>
<dbReference type="InterPro" id="IPR011527">
    <property type="entry name" value="ABC1_TM_dom"/>
</dbReference>
<feature type="domain" description="ABC transporter" evidence="13">
    <location>
        <begin position="665"/>
        <end position="889"/>
    </location>
</feature>
<feature type="transmembrane region" description="Helical" evidence="12">
    <location>
        <begin position="322"/>
        <end position="343"/>
    </location>
</feature>
<keyword evidence="6" id="KW-0677">Repeat</keyword>
<feature type="domain" description="ABC transporter" evidence="13">
    <location>
        <begin position="1327"/>
        <end position="1561"/>
    </location>
</feature>
<evidence type="ECO:0000256" key="8">
    <source>
        <dbReference type="ARBA" id="ARBA00022840"/>
    </source>
</evidence>
<feature type="transmembrane region" description="Helical" evidence="12">
    <location>
        <begin position="132"/>
        <end position="150"/>
    </location>
</feature>
<dbReference type="Pfam" id="PF24357">
    <property type="entry name" value="TMD0_ABC"/>
    <property type="match status" value="1"/>
</dbReference>
<evidence type="ECO:0000256" key="7">
    <source>
        <dbReference type="ARBA" id="ARBA00022741"/>
    </source>
</evidence>
<feature type="domain" description="ABC transmembrane type-1" evidence="14">
    <location>
        <begin position="997"/>
        <end position="1290"/>
    </location>
</feature>
<dbReference type="GO" id="GO:0016887">
    <property type="term" value="F:ATP hydrolysis activity"/>
    <property type="evidence" value="ECO:0007669"/>
    <property type="project" value="InterPro"/>
</dbReference>
<evidence type="ECO:0000256" key="9">
    <source>
        <dbReference type="ARBA" id="ARBA00022989"/>
    </source>
</evidence>
<sequence>MGIWRCQSKGSWGPMDPECPADFTPCFEDSVLKALPLIFLLLVGIPRLIILLKRDSLSYPCKTVAHKIKLVSIHLLIFLSFAVLILQQYLFFADPSLRHTPDVQQQQQQEQQQYQQTFGSHSNDSNTVGIEFLVSLTELLGLNFALVLTVQENKRSFLASNTLLIFWLLSSLVSAIKLHTLASSCPGGDNNGINSNGGFFNFAVFKGNDHSEISWSSLIVEQVIVSTRLILALLVFALECIRKDTRIQLGDESELETCPEEEANIFSHISFHWVTDLMRKGYIKPLTMDDLWGLRRKDRSQHVSRTFVEIWGKEIKKKKPSLPWALTKAFGGPFFVGGVLKLISDCLSFVQPLLLREMLRFVISYKTDTPQPLYRGYYIAGAMFCCGLLQSAVTSQYFHQCIRTGMHFRTAMVTALYQKSMRLSNSARHESTVGEIVNHMSIDAQRIQDLISYLHVLWSGIFQISVTLYLLYLTLGWATFAGLGVMILMIPLNARLGIIQQRFQEKHMTYKDSRIKLMNELLNGIRVIKLYAWEGTFLQKILSVRNDQELRIMKKLGYISAIQMFTWASTPVLVSLLNFAVYTMVMKKTLTTDILFAAIALFNLLQFPLSALPWVISSVVDARVSFIRVQKFLQSAEVDPDAIIVEDRSRQSSSSNQDAADKYALLATDASYSWYKSSPPVVSGINLALKQDCLLSVIGRVGSGKSSLIAALCGDLEHVAGEIRVRGSIALVPQQAWIMNDTLRANILFGAAYDPVYYQKTIEACCLQQDFEMLLGGDMTEIGERGINLSGGQKARISLARAVYARADIYLLDDPLSAVDAHVGRTIFDKVIGPRGLLAGKVRVFVTHQIQYLAQSTTILMLREGKVVEQGNFQELMNKKADVFQLISEFGRDKGHRNKQQGAIDGSSEVENENDVVTATATPSSTRRGSISSIRSSRTARRSSTESSRDGANVRKGAEVDKDKKNNIIVEEEMKQGSVHRVVYWAYAKACSFTGVLFYIISMVCSQSTQIGMSLWLTYWSRQYDASKGGDDSKPPPEAHDALFYIGVYAFLGLTYTLLTVFQTIILQVYCAIRASRVLHEKMFRSVLRSPMSFFDTTPLGRILNRFSKDQSTIDEVLPRSFWSFAHNVFGVMTILTVILFSTPALIIVIIPFTLFYVWLQRYFLATSRELRRLDSVSRSPIFAHFQETLGGISTIRAYRQQDRFIHGNESRLDKNLRAFYPSAAGNRWLAFRLECLSSVIIFGSAFLSVVSLSKHLPVDPGLVGLSLTYALNITQTLNWMIRMYTEVETNIVAVERLQEYVNLPSEAPEIIEDHRPPQEWPDHGQIEFKDYETRYRPGLELVLRGVNCLIRPREKIGICGRTGAGKSSLTLSLFRIIEAVKGQIFVDGIDISTLGLYDVRSRFSIIPQDPVLFAGTIRFNLDPLGTKSDLELWQALEDSYLKDYVMTMEGGLNAMVLEGGDNFSVGQRQLICLARALLRKTSVLVLDEATAAIDLETDALVQAIIRQKLKDCTILTIAHRIDTVMDSDRIMVLDQGRVAEFDSPKKLLENPQSMFYSLARESGNH</sequence>
<evidence type="ECO:0000256" key="10">
    <source>
        <dbReference type="ARBA" id="ARBA00023136"/>
    </source>
</evidence>
<feature type="transmembrane region" description="Helical" evidence="12">
    <location>
        <begin position="34"/>
        <end position="52"/>
    </location>
</feature>
<dbReference type="CDD" id="cd18595">
    <property type="entry name" value="ABC_6TM_MRP1_2_3_6_D1_like"/>
    <property type="match status" value="1"/>
</dbReference>
<feature type="transmembrane region" description="Helical" evidence="12">
    <location>
        <begin position="982"/>
        <end position="1001"/>
    </location>
</feature>
<dbReference type="FunCoup" id="A0A1Y2GAC5">
    <property type="interactions" value="131"/>
</dbReference>
<dbReference type="CDD" id="cd03250">
    <property type="entry name" value="ABCC_MRP_domain1"/>
    <property type="match status" value="1"/>
</dbReference>
<evidence type="ECO:0000256" key="1">
    <source>
        <dbReference type="ARBA" id="ARBA00004128"/>
    </source>
</evidence>
<dbReference type="PANTHER" id="PTHR24223:SF443">
    <property type="entry name" value="MULTIDRUG-RESISTANCE LIKE PROTEIN 1, ISOFORM I"/>
    <property type="match status" value="1"/>
</dbReference>
<feature type="transmembrane region" description="Helical" evidence="12">
    <location>
        <begin position="1042"/>
        <end position="1073"/>
    </location>
</feature>
<feature type="transmembrane region" description="Helical" evidence="12">
    <location>
        <begin position="215"/>
        <end position="238"/>
    </location>
</feature>
<dbReference type="PROSITE" id="PS50929">
    <property type="entry name" value="ABC_TM1F"/>
    <property type="match status" value="2"/>
</dbReference>
<dbReference type="Pfam" id="PF00664">
    <property type="entry name" value="ABC_membrane"/>
    <property type="match status" value="2"/>
</dbReference>
<proteinExistence type="inferred from homology"/>
<feature type="compositionally biased region" description="Low complexity" evidence="11">
    <location>
        <begin position="924"/>
        <end position="937"/>
    </location>
</feature>
<dbReference type="GO" id="GO:0140359">
    <property type="term" value="F:ABC-type transporter activity"/>
    <property type="evidence" value="ECO:0007669"/>
    <property type="project" value="InterPro"/>
</dbReference>
<name>A0A1Y2GAC5_9FUNG</name>
<dbReference type="Gene3D" id="1.20.1560.10">
    <property type="entry name" value="ABC transporter type 1, transmembrane domain"/>
    <property type="match status" value="2"/>
</dbReference>
<dbReference type="FunFam" id="1.20.1560.10:FF:000001">
    <property type="entry name" value="ATP-binding cassette subfamily C member 1"/>
    <property type="match status" value="1"/>
</dbReference>
<feature type="compositionally biased region" description="Low complexity" evidence="11">
    <location>
        <begin position="104"/>
        <end position="116"/>
    </location>
</feature>
<evidence type="ECO:0000256" key="2">
    <source>
        <dbReference type="ARBA" id="ARBA00009726"/>
    </source>
</evidence>
<feature type="region of interest" description="Disordered" evidence="11">
    <location>
        <begin position="895"/>
        <end position="958"/>
    </location>
</feature>
<comment type="caution">
    <text evidence="15">The sequence shown here is derived from an EMBL/GenBank/DDBJ whole genome shotgun (WGS) entry which is preliminary data.</text>
</comment>
<evidence type="ECO:0000313" key="16">
    <source>
        <dbReference type="Proteomes" id="UP000193648"/>
    </source>
</evidence>
<protein>
    <submittedName>
        <fullName evidence="15">ATP-binding cassette transporter 1</fullName>
    </submittedName>
</protein>
<evidence type="ECO:0000256" key="4">
    <source>
        <dbReference type="ARBA" id="ARBA00022554"/>
    </source>
</evidence>
<comment type="subcellular location">
    <subcellularLocation>
        <location evidence="1">Vacuole membrane</location>
        <topology evidence="1">Multi-pass membrane protein</topology>
    </subcellularLocation>
</comment>
<dbReference type="Gene3D" id="3.40.50.300">
    <property type="entry name" value="P-loop containing nucleotide triphosphate hydrolases"/>
    <property type="match status" value="2"/>
</dbReference>
<keyword evidence="4" id="KW-0926">Vacuole</keyword>
<evidence type="ECO:0000259" key="13">
    <source>
        <dbReference type="PROSITE" id="PS50893"/>
    </source>
</evidence>
<dbReference type="InterPro" id="IPR036640">
    <property type="entry name" value="ABC1_TM_sf"/>
</dbReference>
<dbReference type="Proteomes" id="UP000193648">
    <property type="component" value="Unassembled WGS sequence"/>
</dbReference>
<keyword evidence="16" id="KW-1185">Reference proteome</keyword>
<feature type="transmembrane region" description="Helical" evidence="12">
    <location>
        <begin position="1129"/>
        <end position="1160"/>
    </location>
</feature>
<feature type="transmembrane region" description="Helical" evidence="12">
    <location>
        <begin position="450"/>
        <end position="471"/>
    </location>
</feature>
<evidence type="ECO:0000256" key="6">
    <source>
        <dbReference type="ARBA" id="ARBA00022737"/>
    </source>
</evidence>
<dbReference type="OrthoDB" id="6500128at2759"/>
<evidence type="ECO:0000259" key="14">
    <source>
        <dbReference type="PROSITE" id="PS50929"/>
    </source>
</evidence>
<feature type="compositionally biased region" description="Basic and acidic residues" evidence="11">
    <location>
        <begin position="943"/>
        <end position="958"/>
    </location>
</feature>
<gene>
    <name evidence="15" type="ORF">BCR41DRAFT_425454</name>
</gene>
<feature type="transmembrane region" description="Helical" evidence="12">
    <location>
        <begin position="594"/>
        <end position="616"/>
    </location>
</feature>
<dbReference type="FunFam" id="3.40.50.300:FF:000997">
    <property type="entry name" value="Multidrug resistance-associated protein 1"/>
    <property type="match status" value="1"/>
</dbReference>
<keyword evidence="10 12" id="KW-0472">Membrane</keyword>
<keyword evidence="7" id="KW-0547">Nucleotide-binding</keyword>
<dbReference type="GO" id="GO:0000329">
    <property type="term" value="C:fungal-type vacuole membrane"/>
    <property type="evidence" value="ECO:0007669"/>
    <property type="project" value="UniProtKB-ARBA"/>
</dbReference>
<dbReference type="PANTHER" id="PTHR24223">
    <property type="entry name" value="ATP-BINDING CASSETTE SUB-FAMILY C"/>
    <property type="match status" value="1"/>
</dbReference>
<evidence type="ECO:0000256" key="11">
    <source>
        <dbReference type="SAM" id="MobiDB-lite"/>
    </source>
</evidence>
<keyword evidence="8 15" id="KW-0067">ATP-binding</keyword>
<dbReference type="InterPro" id="IPR017871">
    <property type="entry name" value="ABC_transporter-like_CS"/>
</dbReference>
<comment type="similarity">
    <text evidence="2">Belongs to the ABC transporter superfamily. ABCC family. Conjugate transporter (TC 3.A.1.208) subfamily.</text>
</comment>
<dbReference type="PROSITE" id="PS00211">
    <property type="entry name" value="ABC_TRANSPORTER_1"/>
    <property type="match status" value="2"/>
</dbReference>
<feature type="transmembrane region" description="Helical" evidence="12">
    <location>
        <begin position="556"/>
        <end position="582"/>
    </location>
</feature>
<evidence type="ECO:0000256" key="12">
    <source>
        <dbReference type="SAM" id="Phobius"/>
    </source>
</evidence>
<feature type="transmembrane region" description="Helical" evidence="12">
    <location>
        <begin position="377"/>
        <end position="399"/>
    </location>
</feature>
<dbReference type="GeneID" id="33572430"/>
<dbReference type="RefSeq" id="XP_021877076.1">
    <property type="nucleotide sequence ID" value="XM_022030589.1"/>
</dbReference>
<dbReference type="STRING" id="64571.A0A1Y2GAC5"/>
<dbReference type="InterPro" id="IPR003593">
    <property type="entry name" value="AAA+_ATPase"/>
</dbReference>
<evidence type="ECO:0000256" key="5">
    <source>
        <dbReference type="ARBA" id="ARBA00022692"/>
    </source>
</evidence>
<feature type="region of interest" description="Disordered" evidence="11">
    <location>
        <begin position="102"/>
        <end position="122"/>
    </location>
</feature>
<keyword evidence="9 12" id="KW-1133">Transmembrane helix</keyword>
<evidence type="ECO:0000256" key="3">
    <source>
        <dbReference type="ARBA" id="ARBA00022448"/>
    </source>
</evidence>
<feature type="transmembrane region" description="Helical" evidence="12">
    <location>
        <begin position="73"/>
        <end position="92"/>
    </location>
</feature>
<feature type="domain" description="ABC transmembrane type-1" evidence="14">
    <location>
        <begin position="335"/>
        <end position="621"/>
    </location>
</feature>